<protein>
    <submittedName>
        <fullName evidence="3">Uncharacterized protein</fullName>
    </submittedName>
</protein>
<keyword evidence="2" id="KW-0472">Membrane</keyword>
<gene>
    <name evidence="3" type="ORF">VTK73DRAFT_10028</name>
</gene>
<accession>A0ABR3Y5F7</accession>
<keyword evidence="2" id="KW-0812">Transmembrane</keyword>
<dbReference type="PANTHER" id="PTHR42088:SF1">
    <property type="entry name" value="YALI0F10131P"/>
    <property type="match status" value="1"/>
</dbReference>
<keyword evidence="2" id="KW-1133">Transmembrane helix</keyword>
<feature type="compositionally biased region" description="Basic and acidic residues" evidence="1">
    <location>
        <begin position="332"/>
        <end position="346"/>
    </location>
</feature>
<dbReference type="PANTHER" id="PTHR42088">
    <property type="entry name" value="YALI0F10131P"/>
    <property type="match status" value="1"/>
</dbReference>
<sequence>MMEGASSASRIRGPGSRIPVLSSHATTISPDVLSGIGKASRVVTRSSDSSSTCAPGDNSGPCEKPVSGLSSMTIPIVLATVIPVVAALAVLIYLHRRTVKRQRQEDAMDPHKSLDFGLDIAKRSDTAGNGKDYMDKGKDQHPRHRQMSMDMNLTSPYLLPPGLHGSRESLHSLTRSIHQSEDPYRPVAHYATSDAGSIRSLQRARGGSSVYTASIAEKEQAGHGQPLAATGAPVTRTHQNSLPFNNPAQPETVHLKSAPPHLEADIQTTNPAEDPFRSPSELTLPDNFSTSEHDNKSGVALTTNSSLFQHTSSTPDAVPQEQRSVRLPSITGRDEIGTTDYGRDSDILGQPFVGRAKSSEEGYQEPVDDTWTKRRSSTPSTVPDMKSQSPPHLPYPSSLTPADSVMRNSENYDSHPNQRLSASNPRAILGDLQMYEERGRTVHRQPEDGQLGDVRGGLGVPRQDLKRLSVGMRPLPPDDMMDAEDPETRANRIRSFYKEYFDESKPDPMPPLPISSGHQQGGVDYYEDYDPGYIGDAPYYDPDTRAFVMPYAQPVARRAMTPPPSGSRFPGPRGPPRRHQGSLGGMSLQGGGFRGPSRPGSSASSAYGPRPGSSISNAWGRPRAGSAMSGSRFGGPRKPMPPPPSLTTLPNPSKLRDDNIAIFSSIDFAPPETFKDIAAGRPQSPAGERRPYQLNVPIHSPLVNAFEELPTLPSPHLLRKSSTFTGLDFAPPRKFTENDSRSETGSIRSNRSGISAMQLSAIRSGAGRVSRLPDDTIFSSAQMQQKLKPSWNMRD</sequence>
<feature type="compositionally biased region" description="Low complexity" evidence="1">
    <location>
        <begin position="595"/>
        <end position="614"/>
    </location>
</feature>
<feature type="compositionally biased region" description="Polar residues" evidence="1">
    <location>
        <begin position="397"/>
        <end position="423"/>
    </location>
</feature>
<feature type="region of interest" description="Disordered" evidence="1">
    <location>
        <begin position="1"/>
        <end position="22"/>
    </location>
</feature>
<feature type="region of interest" description="Disordered" evidence="1">
    <location>
        <begin position="265"/>
        <end position="298"/>
    </location>
</feature>
<feature type="region of interest" description="Disordered" evidence="1">
    <location>
        <begin position="728"/>
        <end position="759"/>
    </location>
</feature>
<feature type="compositionally biased region" description="Polar residues" evidence="1">
    <location>
        <begin position="743"/>
        <end position="758"/>
    </location>
</feature>
<evidence type="ECO:0000256" key="1">
    <source>
        <dbReference type="SAM" id="MobiDB-lite"/>
    </source>
</evidence>
<name>A0ABR3Y5F7_9PEZI</name>
<feature type="region of interest" description="Disordered" evidence="1">
    <location>
        <begin position="502"/>
        <end position="528"/>
    </location>
</feature>
<comment type="caution">
    <text evidence="3">The sequence shown here is derived from an EMBL/GenBank/DDBJ whole genome shotgun (WGS) entry which is preliminary data.</text>
</comment>
<reference evidence="3 4" key="1">
    <citation type="journal article" date="2024" name="Commun. Biol.">
        <title>Comparative genomic analysis of thermophilic fungi reveals convergent evolutionary adaptations and gene losses.</title>
        <authorList>
            <person name="Steindorff A.S."/>
            <person name="Aguilar-Pontes M.V."/>
            <person name="Robinson A.J."/>
            <person name="Andreopoulos B."/>
            <person name="LaButti K."/>
            <person name="Kuo A."/>
            <person name="Mondo S."/>
            <person name="Riley R."/>
            <person name="Otillar R."/>
            <person name="Haridas S."/>
            <person name="Lipzen A."/>
            <person name="Grimwood J."/>
            <person name="Schmutz J."/>
            <person name="Clum A."/>
            <person name="Reid I.D."/>
            <person name="Moisan M.C."/>
            <person name="Butler G."/>
            <person name="Nguyen T.T.M."/>
            <person name="Dewar K."/>
            <person name="Conant G."/>
            <person name="Drula E."/>
            <person name="Henrissat B."/>
            <person name="Hansel C."/>
            <person name="Singer S."/>
            <person name="Hutchinson M.I."/>
            <person name="de Vries R.P."/>
            <person name="Natvig D.O."/>
            <person name="Powell A.J."/>
            <person name="Tsang A."/>
            <person name="Grigoriev I.V."/>
        </authorList>
    </citation>
    <scope>NUCLEOTIDE SEQUENCE [LARGE SCALE GENOMIC DNA]</scope>
    <source>
        <strain evidence="3 4">ATCC 24622</strain>
    </source>
</reference>
<evidence type="ECO:0000313" key="3">
    <source>
        <dbReference type="EMBL" id="KAL1883102.1"/>
    </source>
</evidence>
<feature type="transmembrane region" description="Helical" evidence="2">
    <location>
        <begin position="74"/>
        <end position="94"/>
    </location>
</feature>
<evidence type="ECO:0000313" key="4">
    <source>
        <dbReference type="Proteomes" id="UP001586593"/>
    </source>
</evidence>
<organism evidence="3 4">
    <name type="scientific">Phialemonium thermophilum</name>
    <dbReference type="NCBI Taxonomy" id="223376"/>
    <lineage>
        <taxon>Eukaryota</taxon>
        <taxon>Fungi</taxon>
        <taxon>Dikarya</taxon>
        <taxon>Ascomycota</taxon>
        <taxon>Pezizomycotina</taxon>
        <taxon>Sordariomycetes</taxon>
        <taxon>Sordariomycetidae</taxon>
        <taxon>Cephalothecales</taxon>
        <taxon>Cephalothecaceae</taxon>
        <taxon>Phialemonium</taxon>
    </lineage>
</organism>
<feature type="region of interest" description="Disordered" evidence="1">
    <location>
        <begin position="332"/>
        <end position="423"/>
    </location>
</feature>
<keyword evidence="4" id="KW-1185">Reference proteome</keyword>
<feature type="region of interest" description="Disordered" evidence="1">
    <location>
        <begin position="557"/>
        <end position="655"/>
    </location>
</feature>
<dbReference type="EMBL" id="JAZHXJ010000009">
    <property type="protein sequence ID" value="KAL1883102.1"/>
    <property type="molecule type" value="Genomic_DNA"/>
</dbReference>
<feature type="compositionally biased region" description="Polar residues" evidence="1">
    <location>
        <begin position="377"/>
        <end position="390"/>
    </location>
</feature>
<dbReference type="Proteomes" id="UP001586593">
    <property type="component" value="Unassembled WGS sequence"/>
</dbReference>
<evidence type="ECO:0000256" key="2">
    <source>
        <dbReference type="SAM" id="Phobius"/>
    </source>
</evidence>
<proteinExistence type="predicted"/>
<feature type="compositionally biased region" description="Gly residues" evidence="1">
    <location>
        <begin position="582"/>
        <end position="594"/>
    </location>
</feature>
<feature type="region of interest" description="Disordered" evidence="1">
    <location>
        <begin position="442"/>
        <end position="487"/>
    </location>
</feature>